<evidence type="ECO:0000313" key="2">
    <source>
        <dbReference type="Proteomes" id="UP001232148"/>
    </source>
</evidence>
<accession>A0AAD9HPI8</accession>
<proteinExistence type="predicted"/>
<keyword evidence="2" id="KW-1185">Reference proteome</keyword>
<evidence type="ECO:0000313" key="1">
    <source>
        <dbReference type="EMBL" id="KAK2032678.1"/>
    </source>
</evidence>
<gene>
    <name evidence="1" type="ORF">LX32DRAFT_635986</name>
</gene>
<dbReference type="AlphaFoldDB" id="A0AAD9HPI8"/>
<name>A0AAD9HPI8_9PEZI</name>
<reference evidence="1" key="1">
    <citation type="submission" date="2021-06" db="EMBL/GenBank/DDBJ databases">
        <title>Comparative genomics, transcriptomics and evolutionary studies reveal genomic signatures of adaptation to plant cell wall in hemibiotrophic fungi.</title>
        <authorList>
            <consortium name="DOE Joint Genome Institute"/>
            <person name="Baroncelli R."/>
            <person name="Diaz J.F."/>
            <person name="Benocci T."/>
            <person name="Peng M."/>
            <person name="Battaglia E."/>
            <person name="Haridas S."/>
            <person name="Andreopoulos W."/>
            <person name="Labutti K."/>
            <person name="Pangilinan J."/>
            <person name="Floch G.L."/>
            <person name="Makela M.R."/>
            <person name="Henrissat B."/>
            <person name="Grigoriev I.V."/>
            <person name="Crouch J.A."/>
            <person name="De Vries R.P."/>
            <person name="Sukno S.A."/>
            <person name="Thon M.R."/>
        </authorList>
    </citation>
    <scope>NUCLEOTIDE SEQUENCE</scope>
    <source>
        <strain evidence="1">MAFF235873</strain>
    </source>
</reference>
<sequence length="72" mass="8374">MSGRMAGHDVSRLHFRSLGYSRGSLREYRELRQDLDRFVQALVSVYLLDVVLLDPFERSGLLLLVHGYYDKS</sequence>
<comment type="caution">
    <text evidence="1">The sequence shown here is derived from an EMBL/GenBank/DDBJ whole genome shotgun (WGS) entry which is preliminary data.</text>
</comment>
<protein>
    <submittedName>
        <fullName evidence="1">Uncharacterized protein</fullName>
    </submittedName>
</protein>
<dbReference type="Proteomes" id="UP001232148">
    <property type="component" value="Unassembled WGS sequence"/>
</dbReference>
<organism evidence="1 2">
    <name type="scientific">Colletotrichum zoysiae</name>
    <dbReference type="NCBI Taxonomy" id="1216348"/>
    <lineage>
        <taxon>Eukaryota</taxon>
        <taxon>Fungi</taxon>
        <taxon>Dikarya</taxon>
        <taxon>Ascomycota</taxon>
        <taxon>Pezizomycotina</taxon>
        <taxon>Sordariomycetes</taxon>
        <taxon>Hypocreomycetidae</taxon>
        <taxon>Glomerellales</taxon>
        <taxon>Glomerellaceae</taxon>
        <taxon>Colletotrichum</taxon>
        <taxon>Colletotrichum graminicola species complex</taxon>
    </lineage>
</organism>
<dbReference type="EMBL" id="MU842828">
    <property type="protein sequence ID" value="KAK2032678.1"/>
    <property type="molecule type" value="Genomic_DNA"/>
</dbReference>